<evidence type="ECO:0000313" key="2">
    <source>
        <dbReference type="EMBL" id="QUX29217.1"/>
    </source>
</evidence>
<name>A0ABX8C523_9ACTN</name>
<keyword evidence="2" id="KW-0378">Hydrolase</keyword>
<organism evidence="2 3">
    <name type="scientific">Nocardiopsis akebiae</name>
    <dbReference type="NCBI Taxonomy" id="2831968"/>
    <lineage>
        <taxon>Bacteria</taxon>
        <taxon>Bacillati</taxon>
        <taxon>Actinomycetota</taxon>
        <taxon>Actinomycetes</taxon>
        <taxon>Streptosporangiales</taxon>
        <taxon>Nocardiopsidaceae</taxon>
        <taxon>Nocardiopsis</taxon>
    </lineage>
</organism>
<dbReference type="EMBL" id="CP074132">
    <property type="protein sequence ID" value="QUX29217.1"/>
    <property type="molecule type" value="Genomic_DNA"/>
</dbReference>
<protein>
    <submittedName>
        <fullName evidence="2">Alpha/beta fold hydrolase</fullName>
    </submittedName>
</protein>
<gene>
    <name evidence="2" type="ORF">KGD83_01015</name>
</gene>
<dbReference type="Gene3D" id="3.40.50.1820">
    <property type="entry name" value="alpha/beta hydrolase"/>
    <property type="match status" value="1"/>
</dbReference>
<dbReference type="Pfam" id="PF12697">
    <property type="entry name" value="Abhydrolase_6"/>
    <property type="match status" value="1"/>
</dbReference>
<dbReference type="SUPFAM" id="SSF53474">
    <property type="entry name" value="alpha/beta-Hydrolases"/>
    <property type="match status" value="1"/>
</dbReference>
<dbReference type="InterPro" id="IPR000073">
    <property type="entry name" value="AB_hydrolase_1"/>
</dbReference>
<evidence type="ECO:0000259" key="1">
    <source>
        <dbReference type="Pfam" id="PF12697"/>
    </source>
</evidence>
<dbReference type="Proteomes" id="UP000678016">
    <property type="component" value="Chromosome"/>
</dbReference>
<feature type="domain" description="AB hydrolase-1" evidence="1">
    <location>
        <begin position="62"/>
        <end position="212"/>
    </location>
</feature>
<proteinExistence type="predicted"/>
<dbReference type="GO" id="GO:0016787">
    <property type="term" value="F:hydrolase activity"/>
    <property type="evidence" value="ECO:0007669"/>
    <property type="project" value="UniProtKB-KW"/>
</dbReference>
<sequence length="229" mass="24741">MRASPTHRPRSAERALGPLGPWITRWAPPRPVAAVAIVLHGGQVTGLMSTEQSQLAVRRMDPFASALARAHGDRGLAVWRVRNRVRGWNGDGRSSLEDAGRAVDEVRRRLGGVPVVLVGHSMGGRVALRSGGVPGVRGVAALAPWIPEGEPVEQLVGRRVLLAHGSRDLTTSPRASADHTARIARVAESAEFVRVPLDVHAMLRWRTWNRLVTEFAGTVLDACARESRG</sequence>
<reference evidence="3" key="1">
    <citation type="submission" date="2021-05" db="EMBL/GenBank/DDBJ databases">
        <title>Direct Submission.</title>
        <authorList>
            <person name="Li K."/>
            <person name="Gao J."/>
        </authorList>
    </citation>
    <scope>NUCLEOTIDE SEQUENCE [LARGE SCALE GENOMIC DNA]</scope>
    <source>
        <strain evidence="3">HDS12</strain>
    </source>
</reference>
<accession>A0ABX8C523</accession>
<keyword evidence="3" id="KW-1185">Reference proteome</keyword>
<evidence type="ECO:0000313" key="3">
    <source>
        <dbReference type="Proteomes" id="UP000678016"/>
    </source>
</evidence>
<dbReference type="InterPro" id="IPR029058">
    <property type="entry name" value="AB_hydrolase_fold"/>
</dbReference>
<dbReference type="RefSeq" id="WP_212642093.1">
    <property type="nucleotide sequence ID" value="NZ_CP074132.1"/>
</dbReference>